<evidence type="ECO:0000256" key="1">
    <source>
        <dbReference type="SAM" id="Phobius"/>
    </source>
</evidence>
<dbReference type="WBParaSite" id="BTMF_0000228201-mRNA-1">
    <property type="protein sequence ID" value="BTMF_0000228201-mRNA-1"/>
    <property type="gene ID" value="BTMF_0000228201"/>
</dbReference>
<feature type="transmembrane region" description="Helical" evidence="1">
    <location>
        <begin position="12"/>
        <end position="35"/>
    </location>
</feature>
<dbReference type="AlphaFoldDB" id="A0A0R3Q7H8"/>
<reference evidence="2" key="1">
    <citation type="submission" date="2017-02" db="UniProtKB">
        <authorList>
            <consortium name="WormBaseParasite"/>
        </authorList>
    </citation>
    <scope>IDENTIFICATION</scope>
</reference>
<evidence type="ECO:0000313" key="2">
    <source>
        <dbReference type="WBParaSite" id="BTMF_0000228201-mRNA-1"/>
    </source>
</evidence>
<proteinExistence type="predicted"/>
<keyword evidence="1" id="KW-1133">Transmembrane helix</keyword>
<organism evidence="2">
    <name type="scientific">Brugia timori</name>
    <dbReference type="NCBI Taxonomy" id="42155"/>
    <lineage>
        <taxon>Eukaryota</taxon>
        <taxon>Metazoa</taxon>
        <taxon>Ecdysozoa</taxon>
        <taxon>Nematoda</taxon>
        <taxon>Chromadorea</taxon>
        <taxon>Rhabditida</taxon>
        <taxon>Spirurina</taxon>
        <taxon>Spiruromorpha</taxon>
        <taxon>Filarioidea</taxon>
        <taxon>Onchocercidae</taxon>
        <taxon>Brugia</taxon>
    </lineage>
</organism>
<keyword evidence="1" id="KW-0812">Transmembrane</keyword>
<protein>
    <submittedName>
        <fullName evidence="2">Odorant receptor</fullName>
    </submittedName>
</protein>
<accession>A0A0R3Q7H8</accession>
<name>A0A0R3Q7H8_9BILA</name>
<sequence length="41" mass="4865">LRLNYVICNKFHFIEINIILSQFISTFLSVAYTFFFPLYGA</sequence>
<keyword evidence="1" id="KW-0472">Membrane</keyword>